<sequence length="67" mass="6900">MAGQGGTVSNLRKKVVVSAFYGAAAGTAIIIFSLLVSEKLGVDNSSLNEPSWWLGILGSFGAAVNEE</sequence>
<comment type="caution">
    <text evidence="2">The sequence shown here is derived from an EMBL/GenBank/DDBJ whole genome shotgun (WGS) entry which is preliminary data.</text>
</comment>
<feature type="transmembrane region" description="Helical" evidence="1">
    <location>
        <begin position="15"/>
        <end position="36"/>
    </location>
</feature>
<proteinExistence type="predicted"/>
<organism evidence="2 3">
    <name type="scientific">Rossellomorea vietnamensis</name>
    <dbReference type="NCBI Taxonomy" id="218284"/>
    <lineage>
        <taxon>Bacteria</taxon>
        <taxon>Bacillati</taxon>
        <taxon>Bacillota</taxon>
        <taxon>Bacilli</taxon>
        <taxon>Bacillales</taxon>
        <taxon>Bacillaceae</taxon>
        <taxon>Rossellomorea</taxon>
    </lineage>
</organism>
<dbReference type="Proteomes" id="UP000322267">
    <property type="component" value="Unassembled WGS sequence"/>
</dbReference>
<dbReference type="RefSeq" id="WP_148939881.1">
    <property type="nucleotide sequence ID" value="NZ_VTEI01000005.1"/>
</dbReference>
<reference evidence="2 3" key="1">
    <citation type="submission" date="2019-08" db="EMBL/GenBank/DDBJ databases">
        <title>Bacillus genomes from the desert of Cuatro Cienegas, Coahuila.</title>
        <authorList>
            <person name="Olmedo-Alvarez G."/>
        </authorList>
    </citation>
    <scope>NUCLEOTIDE SEQUENCE [LARGE SCALE GENOMIC DNA]</scope>
    <source>
        <strain evidence="2 3">CH34_1T</strain>
    </source>
</reference>
<gene>
    <name evidence="2" type="ORF">FZC78_11685</name>
</gene>
<keyword evidence="1" id="KW-0472">Membrane</keyword>
<evidence type="ECO:0000256" key="1">
    <source>
        <dbReference type="SAM" id="Phobius"/>
    </source>
</evidence>
<evidence type="ECO:0000313" key="2">
    <source>
        <dbReference type="EMBL" id="TYS16644.1"/>
    </source>
</evidence>
<keyword evidence="1" id="KW-1133">Transmembrane helix</keyword>
<keyword evidence="1" id="KW-0812">Transmembrane</keyword>
<dbReference type="AlphaFoldDB" id="A0A5D4NSM0"/>
<dbReference type="EMBL" id="VTEI01000005">
    <property type="protein sequence ID" value="TYS16644.1"/>
    <property type="molecule type" value="Genomic_DNA"/>
</dbReference>
<name>A0A5D4NSM0_9BACI</name>
<accession>A0A5D4NSM0</accession>
<evidence type="ECO:0000313" key="3">
    <source>
        <dbReference type="Proteomes" id="UP000322267"/>
    </source>
</evidence>
<protein>
    <submittedName>
        <fullName evidence="2">Uncharacterized protein</fullName>
    </submittedName>
</protein>